<dbReference type="HOGENOM" id="CLU_3230026_0_0_9"/>
<protein>
    <submittedName>
        <fullName evidence="1">Uncharacterized protein</fullName>
    </submittedName>
</protein>
<gene>
    <name evidence="1" type="ordered locus">BCE_5270</name>
</gene>
<organism evidence="1 2">
    <name type="scientific">Bacillus cereus (strain ATCC 10987 / NRS 248)</name>
    <dbReference type="NCBI Taxonomy" id="222523"/>
    <lineage>
        <taxon>Bacteria</taxon>
        <taxon>Bacillati</taxon>
        <taxon>Bacillota</taxon>
        <taxon>Bacilli</taxon>
        <taxon>Bacillales</taxon>
        <taxon>Bacillaceae</taxon>
        <taxon>Bacillus</taxon>
        <taxon>Bacillus cereus group</taxon>
    </lineage>
</organism>
<sequence length="43" mass="4767">MGMTLGFSFIGREDGVFRCFKKEKYEGKRVSKVGCIFSEALGG</sequence>
<accession>Q72XV3</accession>
<proteinExistence type="predicted"/>
<dbReference type="AlphaFoldDB" id="Q72XV3"/>
<evidence type="ECO:0000313" key="2">
    <source>
        <dbReference type="Proteomes" id="UP000002527"/>
    </source>
</evidence>
<dbReference type="KEGG" id="bca:BCE_5270"/>
<name>Q72XV3_BACC1</name>
<evidence type="ECO:0000313" key="1">
    <source>
        <dbReference type="EMBL" id="AAS44171.1"/>
    </source>
</evidence>
<dbReference type="Proteomes" id="UP000002527">
    <property type="component" value="Chromosome"/>
</dbReference>
<dbReference type="EMBL" id="AE017194">
    <property type="protein sequence ID" value="AAS44171.1"/>
    <property type="molecule type" value="Genomic_DNA"/>
</dbReference>
<reference evidence="1 2" key="1">
    <citation type="journal article" date="2004" name="Nucleic Acids Res.">
        <title>The genome sequence of Bacillus cereus ATCC 10987 reveals metabolic adaptations and a large plasmid related to Bacillus anthracis pXO1.</title>
        <authorList>
            <person name="Rasko D.A."/>
            <person name="Ravel J."/>
            <person name="Okstad O.A."/>
            <person name="Helgason E."/>
            <person name="Cer R.Z."/>
            <person name="Jiang L."/>
            <person name="Shores K.A."/>
            <person name="Fouts D.E."/>
            <person name="Tourasse N.J."/>
            <person name="Angiuoli S.V."/>
            <person name="Kolonay J."/>
            <person name="Nelson W.C."/>
            <person name="Kolsto A.-B."/>
            <person name="Fraser C.M."/>
            <person name="Read T.D."/>
        </authorList>
    </citation>
    <scope>NUCLEOTIDE SEQUENCE [LARGE SCALE GENOMIC DNA]</scope>
    <source>
        <strain evidence="2">ATCC 10987 / NRS 248</strain>
    </source>
</reference>